<protein>
    <submittedName>
        <fullName evidence="1">ATP-binding protein</fullName>
    </submittedName>
</protein>
<dbReference type="PANTHER" id="PTHR34704">
    <property type="entry name" value="ATPASE"/>
    <property type="match status" value="1"/>
</dbReference>
<keyword evidence="2" id="KW-1185">Reference proteome</keyword>
<comment type="caution">
    <text evidence="1">The sequence shown here is derived from an EMBL/GenBank/DDBJ whole genome shotgun (WGS) entry which is preliminary data.</text>
</comment>
<evidence type="ECO:0000313" key="1">
    <source>
        <dbReference type="EMBL" id="MBQ0847314.1"/>
    </source>
</evidence>
<keyword evidence="1" id="KW-0067">ATP-binding</keyword>
<dbReference type="Gene3D" id="3.40.50.300">
    <property type="entry name" value="P-loop containing nucleotide triphosphate hydrolases"/>
    <property type="match status" value="1"/>
</dbReference>
<sequence>MQQRAKPGKPSRVFDRGDEWNALTAFVDRPLPHAMLGILSGRRRMGKTYLLRALVEQYGGFYFGATAGTEAESLRQFSAALAEYASSPVAFSFATWDDAISYLFGLASPRKGDTPGGADPKAPLLVVIDEFPYLAKVAPELPSLIQRETDRFQVEGSRMRLLLCGSAMSVMGGLLASTAPLRGRAQIELVVRPFGYRAAADFWDVGGDPALAARLHAVVGGTPAYRRQFLADDVPGSLADFDDWLCRTVLSPFSPLFREARYLLAEEADIRDTALYHSVLAAVAQGNTTRGGIAGYIGRKSVDISHPLNVLEDSHLLAREEDVFRAGKSQYRITEPLINFYEAVMRPSWARLESGQAQEVWAQSAERFAAQVAGPHFETVCREYVLGPGRSLLSTSLGTVGGGVVTDPKERRQIQIDVAVVEPGSGGSAQSVALLGEVKWGTVMGVGHLERLRRARELLAVRGMDTGHCGLACFSAAGFSEALRVEARQGGVLLVGLDELYGRAVPEGVLT</sequence>
<dbReference type="EMBL" id="JAGPYQ010000001">
    <property type="protein sequence ID" value="MBQ0847314.1"/>
    <property type="molecule type" value="Genomic_DNA"/>
</dbReference>
<dbReference type="InterPro" id="IPR027417">
    <property type="entry name" value="P-loop_NTPase"/>
</dbReference>
<name>A0A940XY74_9ACTN</name>
<keyword evidence="1" id="KW-0547">Nucleotide-binding</keyword>
<dbReference type="PANTHER" id="PTHR34704:SF2">
    <property type="entry name" value="ATPASE"/>
    <property type="match status" value="1"/>
</dbReference>
<reference evidence="1 2" key="1">
    <citation type="submission" date="2021-04" db="EMBL/GenBank/DDBJ databases">
        <authorList>
            <person name="Tang X."/>
            <person name="Zhou X."/>
            <person name="Chen X."/>
            <person name="Cernava T."/>
            <person name="Zhang C."/>
        </authorList>
    </citation>
    <scope>NUCLEOTIDE SEQUENCE [LARGE SCALE GENOMIC DNA]</scope>
    <source>
        <strain evidence="1 2">BH-SS-21</strain>
    </source>
</reference>
<dbReference type="SUPFAM" id="SSF52540">
    <property type="entry name" value="P-loop containing nucleoside triphosphate hydrolases"/>
    <property type="match status" value="1"/>
</dbReference>
<dbReference type="Proteomes" id="UP000677413">
    <property type="component" value="Unassembled WGS sequence"/>
</dbReference>
<dbReference type="AlphaFoldDB" id="A0A940XY74"/>
<organism evidence="1 2">
    <name type="scientific">Streptomyces liliiviolaceus</name>
    <dbReference type="NCBI Taxonomy" id="2823109"/>
    <lineage>
        <taxon>Bacteria</taxon>
        <taxon>Bacillati</taxon>
        <taxon>Actinomycetota</taxon>
        <taxon>Actinomycetes</taxon>
        <taxon>Kitasatosporales</taxon>
        <taxon>Streptomycetaceae</taxon>
        <taxon>Streptomyces</taxon>
    </lineage>
</organism>
<accession>A0A940XY74</accession>
<gene>
    <name evidence="1" type="ORF">J8N05_03625</name>
</gene>
<proteinExistence type="predicted"/>
<evidence type="ECO:0000313" key="2">
    <source>
        <dbReference type="Proteomes" id="UP000677413"/>
    </source>
</evidence>
<dbReference type="GO" id="GO:0005524">
    <property type="term" value="F:ATP binding"/>
    <property type="evidence" value="ECO:0007669"/>
    <property type="project" value="UniProtKB-KW"/>
</dbReference>